<evidence type="ECO:0000256" key="1">
    <source>
        <dbReference type="SAM" id="SignalP"/>
    </source>
</evidence>
<evidence type="ECO:0000313" key="3">
    <source>
        <dbReference type="Proteomes" id="UP000523161"/>
    </source>
</evidence>
<organism evidence="2 3">
    <name type="scientific">Rheinheimera lutimaris</name>
    <dbReference type="NCBI Taxonomy" id="2740584"/>
    <lineage>
        <taxon>Bacteria</taxon>
        <taxon>Pseudomonadati</taxon>
        <taxon>Pseudomonadota</taxon>
        <taxon>Gammaproteobacteria</taxon>
        <taxon>Chromatiales</taxon>
        <taxon>Chromatiaceae</taxon>
        <taxon>Rheinheimera</taxon>
    </lineage>
</organism>
<gene>
    <name evidence="2" type="ORF">HRH59_07420</name>
</gene>
<reference evidence="2 3" key="1">
    <citation type="submission" date="2020-06" db="EMBL/GenBank/DDBJ databases">
        <title>Rheinheimera sp. nov., a marine bacterium isolated from coastal.</title>
        <authorList>
            <person name="Yu Q."/>
            <person name="Qi Y."/>
            <person name="Pu J."/>
        </authorList>
    </citation>
    <scope>NUCLEOTIDE SEQUENCE [LARGE SCALE GENOMIC DNA]</scope>
    <source>
        <strain evidence="2 3">YQF-2</strain>
    </source>
</reference>
<sequence>MKASLYLVSILFATGTFATSQPVAGKWITDRQGHTLTDPQSSGFTWRHGELIHLGDNSAAEPMRNKLLRINPNTAQLIAEPLNVTVSAQVLNGCFGELFSKYPDFESLAWDRADDSVFISVTEDSSFVQLTADCKAKYGTTHSTDFPTLLVKIETDRKLSRAEITAVRPVQFPKAAAVGNAPNDGIEGLAFDNAGNLYLALEQNAANAPMIFKTPYSNTFWQQDGYVKVQDSGFMLPVPDNKDHPINGLDYLAAKKLGHPGYLVAAARNDDQLWIIDLSQQQAPFVQQMAYYAPTPADSNCPAYEHMVQTAIEGVAVHGDTVYLVNDAWKKRYSDNIQCPANAAHFTKFAPLLFILPVDPRWFIQGLK</sequence>
<dbReference type="AlphaFoldDB" id="A0A7Y5AQ09"/>
<keyword evidence="1" id="KW-0732">Signal</keyword>
<protein>
    <recommendedName>
        <fullName evidence="4">Phytase-like domain-containing protein</fullName>
    </recommendedName>
</protein>
<comment type="caution">
    <text evidence="2">The sequence shown here is derived from an EMBL/GenBank/DDBJ whole genome shotgun (WGS) entry which is preliminary data.</text>
</comment>
<dbReference type="EMBL" id="JABSOD010000006">
    <property type="protein sequence ID" value="NRQ42400.1"/>
    <property type="molecule type" value="Genomic_DNA"/>
</dbReference>
<name>A0A7Y5AQ09_9GAMM</name>
<evidence type="ECO:0008006" key="4">
    <source>
        <dbReference type="Google" id="ProtNLM"/>
    </source>
</evidence>
<accession>A0A7Y5AQ09</accession>
<proteinExistence type="predicted"/>
<feature type="chain" id="PRO_5031520700" description="Phytase-like domain-containing protein" evidence="1">
    <location>
        <begin position="19"/>
        <end position="368"/>
    </location>
</feature>
<dbReference type="RefSeq" id="WP_173500649.1">
    <property type="nucleotide sequence ID" value="NZ_JABSOD010000006.1"/>
</dbReference>
<keyword evidence="3" id="KW-1185">Reference proteome</keyword>
<dbReference type="Proteomes" id="UP000523161">
    <property type="component" value="Unassembled WGS sequence"/>
</dbReference>
<feature type="signal peptide" evidence="1">
    <location>
        <begin position="1"/>
        <end position="18"/>
    </location>
</feature>
<evidence type="ECO:0000313" key="2">
    <source>
        <dbReference type="EMBL" id="NRQ42400.1"/>
    </source>
</evidence>
<dbReference type="SUPFAM" id="SSF101898">
    <property type="entry name" value="NHL repeat"/>
    <property type="match status" value="1"/>
</dbReference>